<feature type="domain" description="AAA+ ATPase" evidence="1">
    <location>
        <begin position="373"/>
        <end position="760"/>
    </location>
</feature>
<dbReference type="InterPro" id="IPR011704">
    <property type="entry name" value="ATPase_dyneun-rel_AAA"/>
</dbReference>
<dbReference type="EMBL" id="MPZV01000001">
    <property type="protein sequence ID" value="OOY24904.1"/>
    <property type="molecule type" value="Genomic_DNA"/>
</dbReference>
<dbReference type="Pfam" id="PF07728">
    <property type="entry name" value="AAA_5"/>
    <property type="match status" value="1"/>
</dbReference>
<protein>
    <recommendedName>
        <fullName evidence="1">AAA+ ATPase domain-containing protein</fullName>
    </recommendedName>
</protein>
<gene>
    <name evidence="2" type="ORF">BMI91_00175</name>
</gene>
<dbReference type="InterPro" id="IPR052934">
    <property type="entry name" value="Methyl-DNA_Rec/Restrict_Enz"/>
</dbReference>
<dbReference type="Gene3D" id="3.40.50.300">
    <property type="entry name" value="P-loop containing nucleotide triphosphate hydrolases"/>
    <property type="match status" value="2"/>
</dbReference>
<name>A0ABX3N374_9RHOB</name>
<evidence type="ECO:0000313" key="2">
    <source>
        <dbReference type="EMBL" id="OOY24904.1"/>
    </source>
</evidence>
<evidence type="ECO:0000259" key="1">
    <source>
        <dbReference type="SMART" id="SM00382"/>
    </source>
</evidence>
<organism evidence="2 3">
    <name type="scientific">Thioclava sediminum</name>
    <dbReference type="NCBI Taxonomy" id="1915319"/>
    <lineage>
        <taxon>Bacteria</taxon>
        <taxon>Pseudomonadati</taxon>
        <taxon>Pseudomonadota</taxon>
        <taxon>Alphaproteobacteria</taxon>
        <taxon>Rhodobacterales</taxon>
        <taxon>Paracoccaceae</taxon>
        <taxon>Thioclava</taxon>
    </lineage>
</organism>
<dbReference type="SUPFAM" id="SSF52540">
    <property type="entry name" value="P-loop containing nucleoside triphosphate hydrolases"/>
    <property type="match status" value="1"/>
</dbReference>
<dbReference type="InterPro" id="IPR003593">
    <property type="entry name" value="AAA+_ATPase"/>
</dbReference>
<dbReference type="Proteomes" id="UP000190787">
    <property type="component" value="Unassembled WGS sequence"/>
</dbReference>
<dbReference type="PANTHER" id="PTHR37291">
    <property type="entry name" value="5-METHYLCYTOSINE-SPECIFIC RESTRICTION ENZYME B"/>
    <property type="match status" value="1"/>
</dbReference>
<keyword evidence="3" id="KW-1185">Reference proteome</keyword>
<dbReference type="RefSeq" id="WP_093476819.1">
    <property type="nucleotide sequence ID" value="NZ_MPZV01000001.1"/>
</dbReference>
<evidence type="ECO:0000313" key="3">
    <source>
        <dbReference type="Proteomes" id="UP000190787"/>
    </source>
</evidence>
<proteinExistence type="predicted"/>
<comment type="caution">
    <text evidence="2">The sequence shown here is derived from an EMBL/GenBank/DDBJ whole genome shotgun (WGS) entry which is preliminary data.</text>
</comment>
<reference evidence="2 3" key="1">
    <citation type="submission" date="2016-11" db="EMBL/GenBank/DDBJ databases">
        <title>A multilocus sequence analysis scheme for characterization of bacteria in the genus Thioclava.</title>
        <authorList>
            <person name="Liu Y."/>
            <person name="Shao Z."/>
        </authorList>
    </citation>
    <scope>NUCLEOTIDE SEQUENCE [LARGE SCALE GENOMIC DNA]</scope>
    <source>
        <strain evidence="2 3">TAW-CT134</strain>
    </source>
</reference>
<dbReference type="SMART" id="SM00382">
    <property type="entry name" value="AAA"/>
    <property type="match status" value="1"/>
</dbReference>
<dbReference type="PANTHER" id="PTHR37291:SF1">
    <property type="entry name" value="TYPE IV METHYL-DIRECTED RESTRICTION ENZYME ECOKMCRB SUBUNIT"/>
    <property type="match status" value="1"/>
</dbReference>
<dbReference type="InterPro" id="IPR027417">
    <property type="entry name" value="P-loop_NTPase"/>
</dbReference>
<sequence length="885" mass="99264">MTWDMIAARIAENDAEKPNPLRAGLFDSLRGTSLQPNGNATKYMVGFKSEAGEKIVWELKGAARNFFVAPKWEVQAKAVGLGCERRPYVMGEKDGKRHSALNRPWSFPERDCLRVLVNTTDDLQKLIAVIDQQVAEPVLFSAAITRWIARLRQFFPDLVRFDRPDPDFDASEREYKIDGAARLTAALASAPDDTAVLEAVHDALAKSNLLSWRVYWPMSPKGNGDVAKIAAALRALVAAAQGPADDHPRALADFVAAWLGAVPDAQRDPARQIGEFLLMHLSPDTGIYIRHSVREDFWREAYGAKFPASDDLAEIYRQEHAFMTAIRDAFIDRGLAPRDMIDVQSALWVAHSYTEEQVAQEVETEAEMSDLTSPTNLILYGPPGTGKTYATAWEAVRLCLGEAADPLQYDRPALMSEYQRLCDEGRIEFTTFHQSMSYEDFVEGLRPETEAAVESELPEAAPRSGGFSLRPHNGIFRRISENARLDVGENGAMHRLDRNRRIVRLGLTGGDWRKSFEQILSAGQIDWPLGGDIDWSGPEYEEWEAIKVRRQRDDPKLVGNQAPIYGTWVVRAAAEVGDYIILTVGKGQIVALGRFSGPYEYTPASERGATQHTRSVEWIWHDPEGVPRQEIYASPFTSFHPIYFLSDDQIDWDGLESAVFGPVAEQSAVDARPYVLIIDEINRANISKVFGELITLLEPDKRLGAANEIRLRLPYSGRLFGVPSNLHVVGTMNTADRSIALLDTALRRRFSFRELMPEPEVLPKDCDGIDLRKLLATINARIEYLFDREHQVGHAYFTTCRSRADIGAVMRDKVIPLLAEYFHEDLAKVALVLGDAPGRPVRFLQADRLQPPQGMAENEFVEEKWRWLVADSFDFAEFEADGADT</sequence>
<accession>A0ABX3N374</accession>